<comment type="subcellular location">
    <subcellularLocation>
        <location evidence="5">Endoplasmic reticulum membrane</location>
        <topology evidence="5">Multi-pass membrane protein</topology>
    </subcellularLocation>
    <subcellularLocation>
        <location evidence="1">Membrane</location>
        <topology evidence="1">Multi-pass membrane protein</topology>
    </subcellularLocation>
</comment>
<evidence type="ECO:0000256" key="4">
    <source>
        <dbReference type="ARBA" id="ARBA00023136"/>
    </source>
</evidence>
<evidence type="ECO:0000256" key="5">
    <source>
        <dbReference type="RuleBase" id="RU365084"/>
    </source>
</evidence>
<keyword evidence="5" id="KW-0256">Endoplasmic reticulum</keyword>
<name>A0A2W1BJB5_HELAM</name>
<dbReference type="Proteomes" id="UP000249218">
    <property type="component" value="Unassembled WGS sequence"/>
</dbReference>
<proteinExistence type="inferred from homology"/>
<dbReference type="UniPathway" id="UPA00378"/>
<dbReference type="InterPro" id="IPR009914">
    <property type="entry name" value="DPM2"/>
</dbReference>
<comment type="pathway">
    <text evidence="5">Protein modification; protein glycosylation.</text>
</comment>
<evidence type="ECO:0000313" key="6">
    <source>
        <dbReference type="EMBL" id="PZC73347.1"/>
    </source>
</evidence>
<dbReference type="Pfam" id="PF07297">
    <property type="entry name" value="DPM2"/>
    <property type="match status" value="1"/>
</dbReference>
<keyword evidence="4 5" id="KW-0472">Membrane</keyword>
<feature type="transmembrane region" description="Helical" evidence="5">
    <location>
        <begin position="48"/>
        <end position="73"/>
    </location>
</feature>
<comment type="similarity">
    <text evidence="5">Belongs to the DPM2 family.</text>
</comment>
<keyword evidence="7" id="KW-1185">Reference proteome</keyword>
<evidence type="ECO:0000256" key="1">
    <source>
        <dbReference type="ARBA" id="ARBA00004141"/>
    </source>
</evidence>
<dbReference type="GO" id="GO:0180047">
    <property type="term" value="P:dolichol phosphate mannose biosynthetic process"/>
    <property type="evidence" value="ECO:0007669"/>
    <property type="project" value="InterPro"/>
</dbReference>
<sequence length="83" mass="9397">MDIPDALVGKLVLVTTSSVFAVFCLWVNSYPFIDEDSWLSLWLPDPQWSLLLCGAWGLLFVGGLMAFTLYHLYPHLSRDSLPH</sequence>
<gene>
    <name evidence="6" type="primary">HaOG209667</name>
    <name evidence="6" type="ORF">B5X24_HaOG209667</name>
</gene>
<evidence type="ECO:0000256" key="3">
    <source>
        <dbReference type="ARBA" id="ARBA00022989"/>
    </source>
</evidence>
<keyword evidence="3 5" id="KW-1133">Transmembrane helix</keyword>
<dbReference type="EMBL" id="KZ150111">
    <property type="protein sequence ID" value="PZC73347.1"/>
    <property type="molecule type" value="Genomic_DNA"/>
</dbReference>
<dbReference type="GO" id="GO:0005789">
    <property type="term" value="C:endoplasmic reticulum membrane"/>
    <property type="evidence" value="ECO:0007669"/>
    <property type="project" value="UniProtKB-SubCell"/>
</dbReference>
<comment type="function">
    <text evidence="5">Regulatory subunit of the dolichol-phosphate mannose (DPM) synthase complex; essential for the ER localization.</text>
</comment>
<evidence type="ECO:0000313" key="7">
    <source>
        <dbReference type="Proteomes" id="UP000249218"/>
    </source>
</evidence>
<accession>A0A2W1BJB5</accession>
<comment type="subunit">
    <text evidence="5">Component of the dolichol-phosphate mannose (DPM) synthase complex.</text>
</comment>
<protein>
    <recommendedName>
        <fullName evidence="5">Dolichol phosphate-mannose biosynthesis regulatory protein</fullName>
    </recommendedName>
</protein>
<organism evidence="6 7">
    <name type="scientific">Helicoverpa armigera</name>
    <name type="common">Cotton bollworm</name>
    <name type="synonym">Heliothis armigera</name>
    <dbReference type="NCBI Taxonomy" id="29058"/>
    <lineage>
        <taxon>Eukaryota</taxon>
        <taxon>Metazoa</taxon>
        <taxon>Ecdysozoa</taxon>
        <taxon>Arthropoda</taxon>
        <taxon>Hexapoda</taxon>
        <taxon>Insecta</taxon>
        <taxon>Pterygota</taxon>
        <taxon>Neoptera</taxon>
        <taxon>Endopterygota</taxon>
        <taxon>Lepidoptera</taxon>
        <taxon>Glossata</taxon>
        <taxon>Ditrysia</taxon>
        <taxon>Noctuoidea</taxon>
        <taxon>Noctuidae</taxon>
        <taxon>Heliothinae</taxon>
        <taxon>Helicoverpa</taxon>
    </lineage>
</organism>
<dbReference type="AlphaFoldDB" id="A0A2W1BJB5"/>
<dbReference type="GO" id="GO:0030234">
    <property type="term" value="F:enzyme regulator activity"/>
    <property type="evidence" value="ECO:0007669"/>
    <property type="project" value="UniProtKB-UniRule"/>
</dbReference>
<reference evidence="6 7" key="1">
    <citation type="journal article" date="2017" name="BMC Biol.">
        <title>Genomic innovations, transcriptional plasticity and gene loss underlying the evolution and divergence of two highly polyphagous and invasive Helicoverpa pest species.</title>
        <authorList>
            <person name="Pearce S.L."/>
            <person name="Clarke D.F."/>
            <person name="East P.D."/>
            <person name="Elfekih S."/>
            <person name="Gordon K.H."/>
            <person name="Jermiin L.S."/>
            <person name="McGaughran A."/>
            <person name="Oakeshott J.G."/>
            <person name="Papanikolaou A."/>
            <person name="Perera O.P."/>
            <person name="Rane R.V."/>
            <person name="Richards S."/>
            <person name="Tay W.T."/>
            <person name="Walsh T.K."/>
            <person name="Anderson A."/>
            <person name="Anderson C.J."/>
            <person name="Asgari S."/>
            <person name="Board P.G."/>
            <person name="Bretschneider A."/>
            <person name="Campbell P.M."/>
            <person name="Chertemps T."/>
            <person name="Christeller J.T."/>
            <person name="Coppin C.W."/>
            <person name="Downes S.J."/>
            <person name="Duan G."/>
            <person name="Farnsworth C.A."/>
            <person name="Good R.T."/>
            <person name="Han L.B."/>
            <person name="Han Y.C."/>
            <person name="Hatje K."/>
            <person name="Horne I."/>
            <person name="Huang Y.P."/>
            <person name="Hughes D.S."/>
            <person name="Jacquin-Joly E."/>
            <person name="James W."/>
            <person name="Jhangiani S."/>
            <person name="Kollmar M."/>
            <person name="Kuwar S.S."/>
            <person name="Li S."/>
            <person name="Liu N.Y."/>
            <person name="Maibeche M.T."/>
            <person name="Miller J.R."/>
            <person name="Montagne N."/>
            <person name="Perry T."/>
            <person name="Qu J."/>
            <person name="Song S.V."/>
            <person name="Sutton G.G."/>
            <person name="Vogel H."/>
            <person name="Walenz B.P."/>
            <person name="Xu W."/>
            <person name="Zhang H.J."/>
            <person name="Zou Z."/>
            <person name="Batterham P."/>
            <person name="Edwards O.R."/>
            <person name="Feyereisen R."/>
            <person name="Gibbs R.A."/>
            <person name="Heckel D.G."/>
            <person name="McGrath A."/>
            <person name="Robin C."/>
            <person name="Scherer S.E."/>
            <person name="Worley K.C."/>
            <person name="Wu Y.D."/>
        </authorList>
    </citation>
    <scope>NUCLEOTIDE SEQUENCE [LARGE SCALE GENOMIC DNA]</scope>
    <source>
        <strain evidence="6">Harm_GR_Male_#8</strain>
        <tissue evidence="6">Whole organism</tissue>
    </source>
</reference>
<keyword evidence="2 5" id="KW-0812">Transmembrane</keyword>
<evidence type="ECO:0000256" key="2">
    <source>
        <dbReference type="ARBA" id="ARBA00022692"/>
    </source>
</evidence>
<feature type="transmembrane region" description="Helical" evidence="5">
    <location>
        <begin position="7"/>
        <end position="28"/>
    </location>
</feature>